<evidence type="ECO:0000313" key="1">
    <source>
        <dbReference type="EMBL" id="MCI4393682.1"/>
    </source>
</evidence>
<organism evidence="1 2">
    <name type="scientific">Pangasianodon gigas</name>
    <name type="common">Mekong giant catfish</name>
    <name type="synonym">Pangasius gigas</name>
    <dbReference type="NCBI Taxonomy" id="30993"/>
    <lineage>
        <taxon>Eukaryota</taxon>
        <taxon>Metazoa</taxon>
        <taxon>Chordata</taxon>
        <taxon>Craniata</taxon>
        <taxon>Vertebrata</taxon>
        <taxon>Euteleostomi</taxon>
        <taxon>Actinopterygii</taxon>
        <taxon>Neopterygii</taxon>
        <taxon>Teleostei</taxon>
        <taxon>Ostariophysi</taxon>
        <taxon>Siluriformes</taxon>
        <taxon>Pangasiidae</taxon>
        <taxon>Pangasianodon</taxon>
    </lineage>
</organism>
<comment type="caution">
    <text evidence="1">The sequence shown here is derived from an EMBL/GenBank/DDBJ whole genome shotgun (WGS) entry which is preliminary data.</text>
</comment>
<accession>A0ACC5XR86</accession>
<name>A0ACC5XR86_PANGG</name>
<dbReference type="EMBL" id="CM040479">
    <property type="protein sequence ID" value="MCI4393682.1"/>
    <property type="molecule type" value="Genomic_DNA"/>
</dbReference>
<reference evidence="1 2" key="1">
    <citation type="journal article" date="2022" name="bioRxiv">
        <title>An ancient truncated duplication of the anti-Mullerian hormone receptor type 2 gene is a potential conserved master sex determinant in the Pangasiidae catfish family.</title>
        <authorList>
            <person name="Wen M."/>
            <person name="Pan Q."/>
            <person name="Jouanno E."/>
            <person name="Montfort J."/>
            <person name="Zahm M."/>
            <person name="Cabau C."/>
            <person name="Klopp C."/>
            <person name="Iampietro C."/>
            <person name="Roques C."/>
            <person name="Bouchez O."/>
            <person name="Castinel A."/>
            <person name="Donnadieu C."/>
            <person name="Parrinello H."/>
            <person name="Poncet C."/>
            <person name="Belmonte E."/>
            <person name="Gautier V."/>
            <person name="Avarre J.-C."/>
            <person name="Dugue R."/>
            <person name="Gustiano R."/>
            <person name="Ha T.T.T."/>
            <person name="Campet M."/>
            <person name="Sriphairoj K."/>
            <person name="Ribolli J."/>
            <person name="de Almeida F.L."/>
            <person name="Desvignes T."/>
            <person name="Postlethwait J.H."/>
            <person name="Bucao C.F."/>
            <person name="Robinson-Rechavi M."/>
            <person name="Bobe J."/>
            <person name="Herpin A."/>
            <person name="Guiguen Y."/>
        </authorList>
    </citation>
    <scope>NUCLEOTIDE SEQUENCE [LARGE SCALE GENOMIC DNA]</scope>
    <source>
        <strain evidence="1">YG-Dec2019</strain>
    </source>
</reference>
<keyword evidence="2" id="KW-1185">Reference proteome</keyword>
<proteinExistence type="predicted"/>
<protein>
    <submittedName>
        <fullName evidence="1">Uncharacterized protein</fullName>
    </submittedName>
</protein>
<evidence type="ECO:0000313" key="2">
    <source>
        <dbReference type="Proteomes" id="UP000829447"/>
    </source>
</evidence>
<dbReference type="Proteomes" id="UP000829447">
    <property type="component" value="Linkage Group LG26"/>
</dbReference>
<gene>
    <name evidence="1" type="ORF">PGIGA_G00160320</name>
</gene>
<sequence length="238" mass="26884">MKTSWLCVTLLPLFLFSCALPEKQCQWKDNVPGIQRVAVHSNVSVPCPSFTPVEMMFTLYKGQNNVVSVKYENISYVSPSSGHLESTIKHYVNIKDNTTHFVLYNVTMEATALYTCTAKKSYPPPMVLIQEEPQTIVIVERHGCVQNSQRLEPSASPLPLWVGFGVLIVYSLIITCIALSLRFRLKREDMTSHDYMNMKPRARRRKQGIHHPAPQSWYNDTANGTAVSKKLPSKGTPV</sequence>